<accession>A0A382UHZ1</accession>
<gene>
    <name evidence="1" type="ORF">METZ01_LOCUS386299</name>
</gene>
<organism evidence="1">
    <name type="scientific">marine metagenome</name>
    <dbReference type="NCBI Taxonomy" id="408172"/>
    <lineage>
        <taxon>unclassified sequences</taxon>
        <taxon>metagenomes</taxon>
        <taxon>ecological metagenomes</taxon>
    </lineage>
</organism>
<proteinExistence type="predicted"/>
<name>A0A382UHZ1_9ZZZZ</name>
<sequence>MKINPFKLSVNRSLVAMALAVTPGLPVLGQSDQLPDGPHPSIAAGHRSAYYKDGEIHVTV</sequence>
<reference evidence="1" key="1">
    <citation type="submission" date="2018-05" db="EMBL/GenBank/DDBJ databases">
        <authorList>
            <person name="Lanie J.A."/>
            <person name="Ng W.-L."/>
            <person name="Kazmierczak K.M."/>
            <person name="Andrzejewski T.M."/>
            <person name="Davidsen T.M."/>
            <person name="Wayne K.J."/>
            <person name="Tettelin H."/>
            <person name="Glass J.I."/>
            <person name="Rusch D."/>
            <person name="Podicherti R."/>
            <person name="Tsui H.-C.T."/>
            <person name="Winkler M.E."/>
        </authorList>
    </citation>
    <scope>NUCLEOTIDE SEQUENCE</scope>
</reference>
<protein>
    <submittedName>
        <fullName evidence="1">Uncharacterized protein</fullName>
    </submittedName>
</protein>
<feature type="non-terminal residue" evidence="1">
    <location>
        <position position="60"/>
    </location>
</feature>
<evidence type="ECO:0000313" key="1">
    <source>
        <dbReference type="EMBL" id="SVD33445.1"/>
    </source>
</evidence>
<dbReference type="EMBL" id="UINC01144127">
    <property type="protein sequence ID" value="SVD33445.1"/>
    <property type="molecule type" value="Genomic_DNA"/>
</dbReference>
<dbReference type="AlphaFoldDB" id="A0A382UHZ1"/>